<sequence>MRVLVGVSVVTVICAVAQWVYVVSQLLANGVVEVGGAMFETLVVFSVLVGVVAALLGAVVGAVVLIRQSDRGLPGTLMAVGQILTVVSAIAIVFWALNFGSTGWELLLLPAALMFGQIPVAVGLFTLRRHRRGALAN</sequence>
<comment type="caution">
    <text evidence="2">The sequence shown here is derived from an EMBL/GenBank/DDBJ whole genome shotgun (WGS) entry which is preliminary data.</text>
</comment>
<dbReference type="AlphaFoldDB" id="A0A5A7S7S7"/>
<feature type="transmembrane region" description="Helical" evidence="1">
    <location>
        <begin position="103"/>
        <end position="127"/>
    </location>
</feature>
<protein>
    <submittedName>
        <fullName evidence="2">Uncharacterized protein</fullName>
    </submittedName>
</protein>
<feature type="transmembrane region" description="Helical" evidence="1">
    <location>
        <begin position="77"/>
        <end position="97"/>
    </location>
</feature>
<dbReference type="RefSeq" id="WP_149432648.1">
    <property type="nucleotide sequence ID" value="NZ_VLNY01000016.1"/>
</dbReference>
<gene>
    <name evidence="2" type="ORF">FOY51_23180</name>
</gene>
<dbReference type="EMBL" id="VLNY01000016">
    <property type="protein sequence ID" value="KAA0018943.1"/>
    <property type="molecule type" value="Genomic_DNA"/>
</dbReference>
<dbReference type="OrthoDB" id="4464468at2"/>
<name>A0A5A7S7S7_9NOCA</name>
<feature type="transmembrane region" description="Helical" evidence="1">
    <location>
        <begin position="41"/>
        <end position="65"/>
    </location>
</feature>
<keyword evidence="1" id="KW-1133">Transmembrane helix</keyword>
<organism evidence="2 3">
    <name type="scientific">Antrihabitans cavernicola</name>
    <dbReference type="NCBI Taxonomy" id="2495913"/>
    <lineage>
        <taxon>Bacteria</taxon>
        <taxon>Bacillati</taxon>
        <taxon>Actinomycetota</taxon>
        <taxon>Actinomycetes</taxon>
        <taxon>Mycobacteriales</taxon>
        <taxon>Nocardiaceae</taxon>
        <taxon>Antrihabitans</taxon>
    </lineage>
</organism>
<keyword evidence="1" id="KW-0812">Transmembrane</keyword>
<keyword evidence="1" id="KW-0472">Membrane</keyword>
<evidence type="ECO:0000313" key="3">
    <source>
        <dbReference type="Proteomes" id="UP000322244"/>
    </source>
</evidence>
<evidence type="ECO:0000313" key="2">
    <source>
        <dbReference type="EMBL" id="KAA0018943.1"/>
    </source>
</evidence>
<accession>A0A5A7S7S7</accession>
<proteinExistence type="predicted"/>
<dbReference type="Proteomes" id="UP000322244">
    <property type="component" value="Unassembled WGS sequence"/>
</dbReference>
<reference evidence="2 3" key="1">
    <citation type="submission" date="2019-07" db="EMBL/GenBank/DDBJ databases">
        <title>Rhodococcus cavernicolus sp. nov., isolated from a cave.</title>
        <authorList>
            <person name="Lee S.D."/>
        </authorList>
    </citation>
    <scope>NUCLEOTIDE SEQUENCE [LARGE SCALE GENOMIC DNA]</scope>
    <source>
        <strain evidence="2 3">C1-24</strain>
    </source>
</reference>
<keyword evidence="3" id="KW-1185">Reference proteome</keyword>
<evidence type="ECO:0000256" key="1">
    <source>
        <dbReference type="SAM" id="Phobius"/>
    </source>
</evidence>